<dbReference type="AlphaFoldDB" id="A0A1W0X3J3"/>
<organism evidence="2 3">
    <name type="scientific">Hypsibius exemplaris</name>
    <name type="common">Freshwater tardigrade</name>
    <dbReference type="NCBI Taxonomy" id="2072580"/>
    <lineage>
        <taxon>Eukaryota</taxon>
        <taxon>Metazoa</taxon>
        <taxon>Ecdysozoa</taxon>
        <taxon>Tardigrada</taxon>
        <taxon>Eutardigrada</taxon>
        <taxon>Parachela</taxon>
        <taxon>Hypsibioidea</taxon>
        <taxon>Hypsibiidae</taxon>
        <taxon>Hypsibius</taxon>
    </lineage>
</organism>
<name>A0A1W0X3J3_HYPEX</name>
<keyword evidence="3" id="KW-1185">Reference proteome</keyword>
<keyword evidence="1" id="KW-0472">Membrane</keyword>
<dbReference type="EMBL" id="MTYJ01000019">
    <property type="protein sequence ID" value="OQV22127.1"/>
    <property type="molecule type" value="Genomic_DNA"/>
</dbReference>
<protein>
    <submittedName>
        <fullName evidence="2">Uncharacterized protein</fullName>
    </submittedName>
</protein>
<keyword evidence="1" id="KW-1133">Transmembrane helix</keyword>
<evidence type="ECO:0000313" key="3">
    <source>
        <dbReference type="Proteomes" id="UP000192578"/>
    </source>
</evidence>
<dbReference type="Gene3D" id="1.20.1070.10">
    <property type="entry name" value="Rhodopsin 7-helix transmembrane proteins"/>
    <property type="match status" value="1"/>
</dbReference>
<keyword evidence="1" id="KW-0812">Transmembrane</keyword>
<sequence>MELEVVVRTVPMSWVPNVNAAVQTLFQHVTAVGMEPWSSGGPSKRHHLPIRGAYGPAVSHFLQSVYKSIATVFHCLIFLFGVLGNVWSRWWCWKKRFLQTPVNFYICSTVCAVINARGTSSSSSLHPDTVALTTVPPPCVCSAPRCKFPLFCQYLWHQRQQCKDRETISLGALKV</sequence>
<proteinExistence type="predicted"/>
<accession>A0A1W0X3J3</accession>
<dbReference type="Proteomes" id="UP000192578">
    <property type="component" value="Unassembled WGS sequence"/>
</dbReference>
<evidence type="ECO:0000313" key="2">
    <source>
        <dbReference type="EMBL" id="OQV22127.1"/>
    </source>
</evidence>
<dbReference type="SUPFAM" id="SSF81321">
    <property type="entry name" value="Family A G protein-coupled receptor-like"/>
    <property type="match status" value="1"/>
</dbReference>
<gene>
    <name evidence="2" type="ORF">BV898_03973</name>
</gene>
<comment type="caution">
    <text evidence="2">The sequence shown here is derived from an EMBL/GenBank/DDBJ whole genome shotgun (WGS) entry which is preliminary data.</text>
</comment>
<feature type="transmembrane region" description="Helical" evidence="1">
    <location>
        <begin position="65"/>
        <end position="87"/>
    </location>
</feature>
<evidence type="ECO:0000256" key="1">
    <source>
        <dbReference type="SAM" id="Phobius"/>
    </source>
</evidence>
<reference evidence="3" key="1">
    <citation type="submission" date="2017-01" db="EMBL/GenBank/DDBJ databases">
        <title>Comparative genomics of anhydrobiosis in the tardigrade Hypsibius dujardini.</title>
        <authorList>
            <person name="Yoshida Y."/>
            <person name="Koutsovoulos G."/>
            <person name="Laetsch D."/>
            <person name="Stevens L."/>
            <person name="Kumar S."/>
            <person name="Horikawa D."/>
            <person name="Ishino K."/>
            <person name="Komine S."/>
            <person name="Tomita M."/>
            <person name="Blaxter M."/>
            <person name="Arakawa K."/>
        </authorList>
    </citation>
    <scope>NUCLEOTIDE SEQUENCE [LARGE SCALE GENOMIC DNA]</scope>
    <source>
        <strain evidence="3">Z151</strain>
    </source>
</reference>